<accession>A0AAP0IF54</accession>
<reference evidence="1 2" key="1">
    <citation type="submission" date="2024-01" db="EMBL/GenBank/DDBJ databases">
        <title>Genome assemblies of Stephania.</title>
        <authorList>
            <person name="Yang L."/>
        </authorList>
    </citation>
    <scope>NUCLEOTIDE SEQUENCE [LARGE SCALE GENOMIC DNA]</scope>
    <source>
        <strain evidence="1">YNDBR</strain>
        <tissue evidence="1">Leaf</tissue>
    </source>
</reference>
<organism evidence="1 2">
    <name type="scientific">Stephania yunnanensis</name>
    <dbReference type="NCBI Taxonomy" id="152371"/>
    <lineage>
        <taxon>Eukaryota</taxon>
        <taxon>Viridiplantae</taxon>
        <taxon>Streptophyta</taxon>
        <taxon>Embryophyta</taxon>
        <taxon>Tracheophyta</taxon>
        <taxon>Spermatophyta</taxon>
        <taxon>Magnoliopsida</taxon>
        <taxon>Ranunculales</taxon>
        <taxon>Menispermaceae</taxon>
        <taxon>Menispermoideae</taxon>
        <taxon>Cissampelideae</taxon>
        <taxon>Stephania</taxon>
    </lineage>
</organism>
<evidence type="ECO:0000313" key="2">
    <source>
        <dbReference type="Proteomes" id="UP001420932"/>
    </source>
</evidence>
<sequence>MKTLPLVLSLTMRYWRRTLEGALRWMDSPTELCILQSTKKMATDVINFLSGKSLGPTTITTATPTAATTTTDTTVSTLAALKHS</sequence>
<dbReference type="AlphaFoldDB" id="A0AAP0IF54"/>
<proteinExistence type="predicted"/>
<comment type="caution">
    <text evidence="1">The sequence shown here is derived from an EMBL/GenBank/DDBJ whole genome shotgun (WGS) entry which is preliminary data.</text>
</comment>
<protein>
    <submittedName>
        <fullName evidence="1">Uncharacterized protein</fullName>
    </submittedName>
</protein>
<gene>
    <name evidence="1" type="ORF">Syun_021118</name>
</gene>
<name>A0AAP0IF54_9MAGN</name>
<keyword evidence="2" id="KW-1185">Reference proteome</keyword>
<dbReference type="EMBL" id="JBBNAF010000009">
    <property type="protein sequence ID" value="KAK9114321.1"/>
    <property type="molecule type" value="Genomic_DNA"/>
</dbReference>
<evidence type="ECO:0000313" key="1">
    <source>
        <dbReference type="EMBL" id="KAK9114321.1"/>
    </source>
</evidence>
<dbReference type="Proteomes" id="UP001420932">
    <property type="component" value="Unassembled WGS sequence"/>
</dbReference>